<keyword evidence="4" id="KW-1185">Reference proteome</keyword>
<feature type="transmembrane region" description="Helical" evidence="1">
    <location>
        <begin position="85"/>
        <end position="103"/>
    </location>
</feature>
<comment type="caution">
    <text evidence="3">The sequence shown here is derived from an EMBL/GenBank/DDBJ whole genome shotgun (WGS) entry which is preliminary data.</text>
</comment>
<feature type="transmembrane region" description="Helical" evidence="1">
    <location>
        <begin position="226"/>
        <end position="244"/>
    </location>
</feature>
<dbReference type="InterPro" id="IPR006976">
    <property type="entry name" value="VanZ-like"/>
</dbReference>
<evidence type="ECO:0000313" key="3">
    <source>
        <dbReference type="EMBL" id="RBP90046.1"/>
    </source>
</evidence>
<name>A0A366JQX3_CYTFI</name>
<evidence type="ECO:0000256" key="1">
    <source>
        <dbReference type="SAM" id="Phobius"/>
    </source>
</evidence>
<dbReference type="InterPro" id="IPR053150">
    <property type="entry name" value="Teicoplanin_resist-assoc"/>
</dbReference>
<keyword evidence="1" id="KW-0472">Membrane</keyword>
<accession>A0A366JQX3</accession>
<dbReference type="EMBL" id="QNSF01000010">
    <property type="protein sequence ID" value="RBP90046.1"/>
    <property type="molecule type" value="Genomic_DNA"/>
</dbReference>
<organism evidence="3 4">
    <name type="scientific">Cytobacillus firmus</name>
    <name type="common">Bacillus firmus</name>
    <dbReference type="NCBI Taxonomy" id="1399"/>
    <lineage>
        <taxon>Bacteria</taxon>
        <taxon>Bacillati</taxon>
        <taxon>Bacillota</taxon>
        <taxon>Bacilli</taxon>
        <taxon>Bacillales</taxon>
        <taxon>Bacillaceae</taxon>
        <taxon>Cytobacillus</taxon>
    </lineage>
</organism>
<dbReference type="PANTHER" id="PTHR36834:SF1">
    <property type="entry name" value="INTEGRAL MEMBRANE PROTEIN"/>
    <property type="match status" value="1"/>
</dbReference>
<keyword evidence="1" id="KW-1133">Transmembrane helix</keyword>
<keyword evidence="1" id="KW-0812">Transmembrane</keyword>
<feature type="transmembrane region" description="Helical" evidence="1">
    <location>
        <begin position="115"/>
        <end position="136"/>
    </location>
</feature>
<dbReference type="Pfam" id="PF04892">
    <property type="entry name" value="VanZ"/>
    <property type="match status" value="1"/>
</dbReference>
<feature type="transmembrane region" description="Helical" evidence="1">
    <location>
        <begin position="33"/>
        <end position="51"/>
    </location>
</feature>
<dbReference type="PANTHER" id="PTHR36834">
    <property type="entry name" value="MEMBRANE PROTEIN-RELATED"/>
    <property type="match status" value="1"/>
</dbReference>
<sequence length="258" mass="29332">MEMAEDAISHLFFTICMQNLKIVLNSIIQNPPIRAGFIYSLTFLLILNLFFKNSLEFLPILCLLKDKEEVKLKETMSIMFSIPSWYVLLPAALLGLMGLWIWTRCRKEKVRPLQIAVLISLGIYLLCVLHLVFFPIDVNIGIYANRTPWYKAINFIPILTIDLKTFLLNIIMLIPFGMYLPFIIKSKGSAKKAAKLGFLLSASFELLQLIIRVTLGSGRSTDINDLLANTLGAVIGYLIVKRMFKVSPLNSILKQFQL</sequence>
<feature type="transmembrane region" description="Helical" evidence="1">
    <location>
        <begin position="166"/>
        <end position="184"/>
    </location>
</feature>
<protein>
    <submittedName>
        <fullName evidence="3">Glycopeptide antibiotics resistance protein</fullName>
    </submittedName>
</protein>
<dbReference type="Proteomes" id="UP000252731">
    <property type="component" value="Unassembled WGS sequence"/>
</dbReference>
<evidence type="ECO:0000259" key="2">
    <source>
        <dbReference type="Pfam" id="PF04892"/>
    </source>
</evidence>
<reference evidence="3 4" key="1">
    <citation type="submission" date="2018-06" db="EMBL/GenBank/DDBJ databases">
        <title>Freshwater and sediment microbial communities from various areas in North America, analyzing microbe dynamics in response to fracking.</title>
        <authorList>
            <person name="Lamendella R."/>
        </authorList>
    </citation>
    <scope>NUCLEOTIDE SEQUENCE [LARGE SCALE GENOMIC DNA]</scope>
    <source>
        <strain evidence="3 4">14_TX</strain>
    </source>
</reference>
<feature type="domain" description="VanZ-like" evidence="2">
    <location>
        <begin position="123"/>
        <end position="241"/>
    </location>
</feature>
<gene>
    <name evidence="3" type="ORF">DFO70_110152</name>
</gene>
<proteinExistence type="predicted"/>
<dbReference type="AlphaFoldDB" id="A0A366JQX3"/>
<evidence type="ECO:0000313" key="4">
    <source>
        <dbReference type="Proteomes" id="UP000252731"/>
    </source>
</evidence>
<feature type="transmembrane region" description="Helical" evidence="1">
    <location>
        <begin position="196"/>
        <end position="214"/>
    </location>
</feature>